<dbReference type="InterPro" id="IPR005122">
    <property type="entry name" value="Uracil-DNA_glycosylase-like"/>
</dbReference>
<keyword evidence="6" id="KW-0479">Metal-binding</keyword>
<dbReference type="GO" id="GO:0004844">
    <property type="term" value="F:uracil DNA N-glycosylase activity"/>
    <property type="evidence" value="ECO:0007669"/>
    <property type="project" value="UniProtKB-EC"/>
</dbReference>
<dbReference type="InterPro" id="IPR005273">
    <property type="entry name" value="Ura-DNA_glyco_family4"/>
</dbReference>
<feature type="region of interest" description="Disordered" evidence="12">
    <location>
        <begin position="31"/>
        <end position="72"/>
    </location>
</feature>
<evidence type="ECO:0000256" key="5">
    <source>
        <dbReference type="ARBA" id="ARBA00022485"/>
    </source>
</evidence>
<evidence type="ECO:0000256" key="1">
    <source>
        <dbReference type="ARBA" id="ARBA00001400"/>
    </source>
</evidence>
<feature type="compositionally biased region" description="Low complexity" evidence="12">
    <location>
        <begin position="63"/>
        <end position="72"/>
    </location>
</feature>
<dbReference type="SMART" id="SM00986">
    <property type="entry name" value="UDG"/>
    <property type="match status" value="1"/>
</dbReference>
<dbReference type="SMART" id="SM00987">
    <property type="entry name" value="UreE_C"/>
    <property type="match status" value="1"/>
</dbReference>
<reference evidence="14 15" key="1">
    <citation type="submission" date="2018-10" db="EMBL/GenBank/DDBJ databases">
        <title>Genomic Encyclopedia of Type Strains, Phase IV (KMG-IV): sequencing the most valuable type-strain genomes for metagenomic binning, comparative biology and taxonomic classification.</title>
        <authorList>
            <person name="Goeker M."/>
        </authorList>
    </citation>
    <scope>NUCLEOTIDE SEQUENCE [LARGE SCALE GENOMIC DNA]</scope>
    <source>
        <strain evidence="14 15">DSM 4734</strain>
    </source>
</reference>
<dbReference type="NCBIfam" id="TIGR00758">
    <property type="entry name" value="UDG_fam4"/>
    <property type="match status" value="1"/>
</dbReference>
<dbReference type="InterPro" id="IPR036895">
    <property type="entry name" value="Uracil-DNA_glycosylase-like_sf"/>
</dbReference>
<feature type="domain" description="Uracil-DNA glycosylase-like" evidence="13">
    <location>
        <begin position="121"/>
        <end position="278"/>
    </location>
</feature>
<dbReference type="InterPro" id="IPR051536">
    <property type="entry name" value="UDG_Type-4/5"/>
</dbReference>
<evidence type="ECO:0000256" key="12">
    <source>
        <dbReference type="SAM" id="MobiDB-lite"/>
    </source>
</evidence>
<proteinExistence type="inferred from homology"/>
<protein>
    <recommendedName>
        <fullName evidence="4">Type-4 uracil-DNA glycosylase</fullName>
        <ecNumber evidence="3">3.2.2.27</ecNumber>
    </recommendedName>
</protein>
<dbReference type="CDD" id="cd10030">
    <property type="entry name" value="UDG-F4_TTUDGA_SPO1dp_like"/>
    <property type="match status" value="1"/>
</dbReference>
<evidence type="ECO:0000256" key="11">
    <source>
        <dbReference type="ARBA" id="ARBA00023204"/>
    </source>
</evidence>
<organism evidence="14 15">
    <name type="scientific">Maricaulis maris</name>
    <dbReference type="NCBI Taxonomy" id="74318"/>
    <lineage>
        <taxon>Bacteria</taxon>
        <taxon>Pseudomonadati</taxon>
        <taxon>Pseudomonadota</taxon>
        <taxon>Alphaproteobacteria</taxon>
        <taxon>Maricaulales</taxon>
        <taxon>Maricaulaceae</taxon>
        <taxon>Maricaulis</taxon>
    </lineage>
</organism>
<keyword evidence="7" id="KW-0227">DNA damage</keyword>
<feature type="compositionally biased region" description="Basic and acidic residues" evidence="12">
    <location>
        <begin position="50"/>
        <end position="59"/>
    </location>
</feature>
<dbReference type="RefSeq" id="WP_121210740.1">
    <property type="nucleotide sequence ID" value="NZ_RBIM01000003.1"/>
</dbReference>
<dbReference type="SUPFAM" id="SSF52141">
    <property type="entry name" value="Uracil-DNA glycosylase-like"/>
    <property type="match status" value="1"/>
</dbReference>
<evidence type="ECO:0000313" key="15">
    <source>
        <dbReference type="Proteomes" id="UP000273675"/>
    </source>
</evidence>
<keyword evidence="11" id="KW-0234">DNA repair</keyword>
<evidence type="ECO:0000313" key="14">
    <source>
        <dbReference type="EMBL" id="RKR00415.1"/>
    </source>
</evidence>
<comment type="caution">
    <text evidence="14">The sequence shown here is derived from an EMBL/GenBank/DDBJ whole genome shotgun (WGS) entry which is preliminary data.</text>
</comment>
<dbReference type="GO" id="GO:0046872">
    <property type="term" value="F:metal ion binding"/>
    <property type="evidence" value="ECO:0007669"/>
    <property type="project" value="UniProtKB-KW"/>
</dbReference>
<dbReference type="GO" id="GO:0051539">
    <property type="term" value="F:4 iron, 4 sulfur cluster binding"/>
    <property type="evidence" value="ECO:0007669"/>
    <property type="project" value="UniProtKB-KW"/>
</dbReference>
<evidence type="ECO:0000256" key="9">
    <source>
        <dbReference type="ARBA" id="ARBA00023004"/>
    </source>
</evidence>
<evidence type="ECO:0000259" key="13">
    <source>
        <dbReference type="SMART" id="SM00986"/>
    </source>
</evidence>
<gene>
    <name evidence="14" type="ORF">C7435_1623</name>
</gene>
<evidence type="ECO:0000256" key="4">
    <source>
        <dbReference type="ARBA" id="ARBA00019403"/>
    </source>
</evidence>
<dbReference type="Pfam" id="PF03167">
    <property type="entry name" value="UDG"/>
    <property type="match status" value="1"/>
</dbReference>
<dbReference type="PANTHER" id="PTHR33693:SF1">
    <property type="entry name" value="TYPE-4 URACIL-DNA GLYCOSYLASE"/>
    <property type="match status" value="1"/>
</dbReference>
<keyword evidence="9" id="KW-0408">Iron</keyword>
<dbReference type="Proteomes" id="UP000273675">
    <property type="component" value="Unassembled WGS sequence"/>
</dbReference>
<dbReference type="EMBL" id="RBIM01000003">
    <property type="protein sequence ID" value="RKR00415.1"/>
    <property type="molecule type" value="Genomic_DNA"/>
</dbReference>
<keyword evidence="10" id="KW-0411">Iron-sulfur</keyword>
<dbReference type="GO" id="GO:0006281">
    <property type="term" value="P:DNA repair"/>
    <property type="evidence" value="ECO:0007669"/>
    <property type="project" value="UniProtKB-KW"/>
</dbReference>
<keyword evidence="5" id="KW-0004">4Fe-4S</keyword>
<comment type="catalytic activity">
    <reaction evidence="1">
        <text>Hydrolyzes single-stranded DNA or mismatched double-stranded DNA and polynucleotides, releasing free uracil.</text>
        <dbReference type="EC" id="3.2.2.27"/>
    </reaction>
</comment>
<evidence type="ECO:0000256" key="7">
    <source>
        <dbReference type="ARBA" id="ARBA00022763"/>
    </source>
</evidence>
<evidence type="ECO:0000256" key="2">
    <source>
        <dbReference type="ARBA" id="ARBA00006521"/>
    </source>
</evidence>
<dbReference type="AlphaFoldDB" id="A0A495DET4"/>
<dbReference type="OrthoDB" id="5290748at2"/>
<name>A0A495DET4_9PROT</name>
<evidence type="ECO:0000256" key="3">
    <source>
        <dbReference type="ARBA" id="ARBA00012030"/>
    </source>
</evidence>
<sequence>MTDTGPTLTAHDEKALKALIAWWEDAGIEMDEPVITPRPAAAGAPSTSPEPRRESRRVPPAEPVRAATPQAARAAGFGDAVATGPSAQALAGDATTLDALRSAIDAFEGCALKRTARNTVFARGDRNARLMVVGEAPGREEDDRGEPFLGPTGRLIDRMLAAIGVEPDQAYLTHVLNWRPPGNRAPTQEEVALCLPFVERHIALKKPDVLLLAGGLGAQALLRSDTAITRLRGRWVDYALRDAAGQPTGTTIPALPIFPPSYLIARPSEKRLAWQDLQTLAERLAGHR</sequence>
<keyword evidence="8" id="KW-0378">Hydrolase</keyword>
<evidence type="ECO:0000256" key="10">
    <source>
        <dbReference type="ARBA" id="ARBA00023014"/>
    </source>
</evidence>
<evidence type="ECO:0000256" key="8">
    <source>
        <dbReference type="ARBA" id="ARBA00022801"/>
    </source>
</evidence>
<comment type="similarity">
    <text evidence="2">Belongs to the uracil-DNA glycosylase (UDG) superfamily. Type 4 (UDGa) family.</text>
</comment>
<evidence type="ECO:0000256" key="6">
    <source>
        <dbReference type="ARBA" id="ARBA00022723"/>
    </source>
</evidence>
<dbReference type="PANTHER" id="PTHR33693">
    <property type="entry name" value="TYPE-5 URACIL-DNA GLYCOSYLASE"/>
    <property type="match status" value="1"/>
</dbReference>
<dbReference type="EC" id="3.2.2.27" evidence="3"/>
<dbReference type="Gene3D" id="3.40.470.10">
    <property type="entry name" value="Uracil-DNA glycosylase-like domain"/>
    <property type="match status" value="1"/>
</dbReference>
<accession>A0A495DET4</accession>